<evidence type="ECO:0000256" key="1">
    <source>
        <dbReference type="PROSITE-ProRule" id="PRU00108"/>
    </source>
</evidence>
<evidence type="ECO:0000259" key="4">
    <source>
        <dbReference type="PROSITE" id="PS50071"/>
    </source>
</evidence>
<name>A0A6A6R3B5_9PEZI</name>
<evidence type="ECO:0000313" key="5">
    <source>
        <dbReference type="EMBL" id="KAF2498986.1"/>
    </source>
</evidence>
<evidence type="ECO:0000256" key="3">
    <source>
        <dbReference type="SAM" id="MobiDB-lite"/>
    </source>
</evidence>
<dbReference type="AlphaFoldDB" id="A0A6A6R3B5"/>
<sequence length="446" mass="49649">MLSKGSGKGPISWNPQAVPQGTSVDGEDKISPLLPRKVGQSVASSHPNGPPNLLLTREKYKDRKELDQGSLLQVLGKRSRFEQPDFYPSRTSRYPSASALPPRAALPARVDYRRRTDLASSAPLVASSKWASSGHGELNNTGLQRKRSPVVFDMNPPNSARLAAIQGNQPGNFSINWDDFPPHTQQQRLQYGQMLQLQAQAQAQARMNPSMLGGVGGIKAIQPVTPRESIEPQDYAKQIFDSVALANAGAAAARGQQITLTIEGESRAASSDVDVEDLDHEEVSYLTHGVRPFQMAPAQSAGLGSRSSDIKQGGGKDRTKIDNNRRLVFGGVQIYTRRHPLYDDLELKRGPALDFPEILGEEHRKSTWTEIGRGYKNHSQRYPLTEVLEECFQQQHKPSASTKKEISRRYSIPIDKINNWFQNRRAKVKQDLRNQMVNFDGLWKRV</sequence>
<protein>
    <recommendedName>
        <fullName evidence="4">Homeobox domain-containing protein</fullName>
    </recommendedName>
</protein>
<feature type="DNA-binding region" description="Homeobox" evidence="1">
    <location>
        <begin position="388"/>
        <end position="432"/>
    </location>
</feature>
<dbReference type="InterPro" id="IPR009057">
    <property type="entry name" value="Homeodomain-like_sf"/>
</dbReference>
<dbReference type="OrthoDB" id="3946158at2759"/>
<dbReference type="Proteomes" id="UP000799750">
    <property type="component" value="Unassembled WGS sequence"/>
</dbReference>
<feature type="region of interest" description="Disordered" evidence="3">
    <location>
        <begin position="1"/>
        <end position="54"/>
    </location>
</feature>
<reference evidence="5" key="1">
    <citation type="journal article" date="2020" name="Stud. Mycol.">
        <title>101 Dothideomycetes genomes: a test case for predicting lifestyles and emergence of pathogens.</title>
        <authorList>
            <person name="Haridas S."/>
            <person name="Albert R."/>
            <person name="Binder M."/>
            <person name="Bloem J."/>
            <person name="Labutti K."/>
            <person name="Salamov A."/>
            <person name="Andreopoulos B."/>
            <person name="Baker S."/>
            <person name="Barry K."/>
            <person name="Bills G."/>
            <person name="Bluhm B."/>
            <person name="Cannon C."/>
            <person name="Castanera R."/>
            <person name="Culley D."/>
            <person name="Daum C."/>
            <person name="Ezra D."/>
            <person name="Gonzalez J."/>
            <person name="Henrissat B."/>
            <person name="Kuo A."/>
            <person name="Liang C."/>
            <person name="Lipzen A."/>
            <person name="Lutzoni F."/>
            <person name="Magnuson J."/>
            <person name="Mondo S."/>
            <person name="Nolan M."/>
            <person name="Ohm R."/>
            <person name="Pangilinan J."/>
            <person name="Park H.-J."/>
            <person name="Ramirez L."/>
            <person name="Alfaro M."/>
            <person name="Sun H."/>
            <person name="Tritt A."/>
            <person name="Yoshinaga Y."/>
            <person name="Zwiers L.-H."/>
            <person name="Turgeon B."/>
            <person name="Goodwin S."/>
            <person name="Spatafora J."/>
            <person name="Crous P."/>
            <person name="Grigoriev I."/>
        </authorList>
    </citation>
    <scope>NUCLEOTIDE SEQUENCE</scope>
    <source>
        <strain evidence="5">CBS 269.34</strain>
    </source>
</reference>
<keyword evidence="1 2" id="KW-0371">Homeobox</keyword>
<accession>A0A6A6R3B5</accession>
<feature type="region of interest" description="Disordered" evidence="3">
    <location>
        <begin position="297"/>
        <end position="322"/>
    </location>
</feature>
<dbReference type="EMBL" id="MU004185">
    <property type="protein sequence ID" value="KAF2498986.1"/>
    <property type="molecule type" value="Genomic_DNA"/>
</dbReference>
<dbReference type="InterPro" id="IPR001356">
    <property type="entry name" value="HD"/>
</dbReference>
<feature type="compositionally biased region" description="Polar residues" evidence="3">
    <location>
        <begin position="13"/>
        <end position="23"/>
    </location>
</feature>
<comment type="subcellular location">
    <subcellularLocation>
        <location evidence="1 2">Nucleus</location>
    </subcellularLocation>
</comment>
<proteinExistence type="predicted"/>
<dbReference type="PROSITE" id="PS50071">
    <property type="entry name" value="HOMEOBOX_2"/>
    <property type="match status" value="1"/>
</dbReference>
<dbReference type="Gene3D" id="1.10.10.60">
    <property type="entry name" value="Homeodomain-like"/>
    <property type="match status" value="1"/>
</dbReference>
<dbReference type="GO" id="GO:0003677">
    <property type="term" value="F:DNA binding"/>
    <property type="evidence" value="ECO:0007669"/>
    <property type="project" value="UniProtKB-UniRule"/>
</dbReference>
<dbReference type="GO" id="GO:0005634">
    <property type="term" value="C:nucleus"/>
    <property type="evidence" value="ECO:0007669"/>
    <property type="project" value="UniProtKB-SubCell"/>
</dbReference>
<dbReference type="SMART" id="SM00389">
    <property type="entry name" value="HOX"/>
    <property type="match status" value="1"/>
</dbReference>
<keyword evidence="6" id="KW-1185">Reference proteome</keyword>
<dbReference type="SUPFAM" id="SSF46689">
    <property type="entry name" value="Homeodomain-like"/>
    <property type="match status" value="1"/>
</dbReference>
<keyword evidence="1 2" id="KW-0238">DNA-binding</keyword>
<evidence type="ECO:0000313" key="6">
    <source>
        <dbReference type="Proteomes" id="UP000799750"/>
    </source>
</evidence>
<evidence type="ECO:0000256" key="2">
    <source>
        <dbReference type="RuleBase" id="RU000682"/>
    </source>
</evidence>
<keyword evidence="1 2" id="KW-0539">Nucleus</keyword>
<dbReference type="CDD" id="cd00086">
    <property type="entry name" value="homeodomain"/>
    <property type="match status" value="1"/>
</dbReference>
<organism evidence="5 6">
    <name type="scientific">Lophium mytilinum</name>
    <dbReference type="NCBI Taxonomy" id="390894"/>
    <lineage>
        <taxon>Eukaryota</taxon>
        <taxon>Fungi</taxon>
        <taxon>Dikarya</taxon>
        <taxon>Ascomycota</taxon>
        <taxon>Pezizomycotina</taxon>
        <taxon>Dothideomycetes</taxon>
        <taxon>Pleosporomycetidae</taxon>
        <taxon>Mytilinidiales</taxon>
        <taxon>Mytilinidiaceae</taxon>
        <taxon>Lophium</taxon>
    </lineage>
</organism>
<dbReference type="Pfam" id="PF00046">
    <property type="entry name" value="Homeodomain"/>
    <property type="match status" value="1"/>
</dbReference>
<gene>
    <name evidence="5" type="ORF">BU16DRAFT_559018</name>
</gene>
<feature type="domain" description="Homeobox" evidence="4">
    <location>
        <begin position="386"/>
        <end position="431"/>
    </location>
</feature>